<dbReference type="Pfam" id="PF03754">
    <property type="entry name" value="At2g31720-like"/>
    <property type="match status" value="1"/>
</dbReference>
<protein>
    <recommendedName>
        <fullName evidence="8">B3 domain-containing protein</fullName>
    </recommendedName>
</protein>
<dbReference type="GO" id="GO:0003677">
    <property type="term" value="F:DNA binding"/>
    <property type="evidence" value="ECO:0007669"/>
    <property type="project" value="UniProtKB-KW"/>
</dbReference>
<comment type="subcellular location">
    <subcellularLocation>
        <location evidence="1">Nucleus</location>
    </subcellularLocation>
</comment>
<keyword evidence="7" id="KW-1185">Reference proteome</keyword>
<evidence type="ECO:0000256" key="3">
    <source>
        <dbReference type="ARBA" id="ARBA00023125"/>
    </source>
</evidence>
<keyword evidence="3" id="KW-0238">DNA-binding</keyword>
<dbReference type="Proteomes" id="UP001359559">
    <property type="component" value="Unassembled WGS sequence"/>
</dbReference>
<evidence type="ECO:0000256" key="1">
    <source>
        <dbReference type="ARBA" id="ARBA00004123"/>
    </source>
</evidence>
<evidence type="ECO:0000256" key="5">
    <source>
        <dbReference type="ARBA" id="ARBA00023242"/>
    </source>
</evidence>
<keyword evidence="2" id="KW-0805">Transcription regulation</keyword>
<dbReference type="CDD" id="cd10017">
    <property type="entry name" value="B3_DNA"/>
    <property type="match status" value="1"/>
</dbReference>
<evidence type="ECO:0000313" key="6">
    <source>
        <dbReference type="EMBL" id="KAK7284664.1"/>
    </source>
</evidence>
<dbReference type="PANTHER" id="PTHR31541">
    <property type="entry name" value="B3 DOMAIN PLANT PROTEIN-RELATED"/>
    <property type="match status" value="1"/>
</dbReference>
<dbReference type="AlphaFoldDB" id="A0AAN9IRF6"/>
<sequence length="223" mass="25947">MSCKPFEPCALDVIISKEAPQFYNEEELAQIMDLYTKLLSRDEAMPKKNNIEETTNKKRCREDEDIAGKERVKKISRNIIVIKSRSSNLPIKFKNHINELNGYDVKFVMEKTLSVTDVNKNNSRLSIPPKETKCKFLSEAECASLDTRKETGGVYTMQVVVFDPYLREFPSELKKWNMTTTSILNLTKNWFEVVKANDFKINDILQLWSFRVDTKLCFLLNKV</sequence>
<name>A0AAN9IRF6_CLITE</name>
<dbReference type="SUPFAM" id="SSF101936">
    <property type="entry name" value="DNA-binding pseudobarrel domain"/>
    <property type="match status" value="1"/>
</dbReference>
<dbReference type="EMBL" id="JAYKXN010000005">
    <property type="protein sequence ID" value="KAK7284664.1"/>
    <property type="molecule type" value="Genomic_DNA"/>
</dbReference>
<evidence type="ECO:0000256" key="4">
    <source>
        <dbReference type="ARBA" id="ARBA00023163"/>
    </source>
</evidence>
<dbReference type="Gene3D" id="2.40.330.10">
    <property type="entry name" value="DNA-binding pseudobarrel domain"/>
    <property type="match status" value="1"/>
</dbReference>
<evidence type="ECO:0008006" key="8">
    <source>
        <dbReference type="Google" id="ProtNLM"/>
    </source>
</evidence>
<keyword evidence="5" id="KW-0539">Nucleus</keyword>
<proteinExistence type="predicted"/>
<keyword evidence="4" id="KW-0804">Transcription</keyword>
<gene>
    <name evidence="6" type="ORF">RJT34_19414</name>
</gene>
<evidence type="ECO:0000313" key="7">
    <source>
        <dbReference type="Proteomes" id="UP001359559"/>
    </source>
</evidence>
<dbReference type="GO" id="GO:0005634">
    <property type="term" value="C:nucleus"/>
    <property type="evidence" value="ECO:0007669"/>
    <property type="project" value="UniProtKB-SubCell"/>
</dbReference>
<comment type="caution">
    <text evidence="6">The sequence shown here is derived from an EMBL/GenBank/DDBJ whole genome shotgun (WGS) entry which is preliminary data.</text>
</comment>
<evidence type="ECO:0000256" key="2">
    <source>
        <dbReference type="ARBA" id="ARBA00023015"/>
    </source>
</evidence>
<dbReference type="InterPro" id="IPR005508">
    <property type="entry name" value="At2g31720-like"/>
</dbReference>
<dbReference type="InterPro" id="IPR015300">
    <property type="entry name" value="DNA-bd_pseudobarrel_sf"/>
</dbReference>
<reference evidence="6 7" key="1">
    <citation type="submission" date="2024-01" db="EMBL/GenBank/DDBJ databases">
        <title>The genomes of 5 underutilized Papilionoideae crops provide insights into root nodulation and disease resistance.</title>
        <authorList>
            <person name="Yuan L."/>
        </authorList>
    </citation>
    <scope>NUCLEOTIDE SEQUENCE [LARGE SCALE GENOMIC DNA]</scope>
    <source>
        <strain evidence="6">LY-2023</strain>
        <tissue evidence="6">Leaf</tissue>
    </source>
</reference>
<accession>A0AAN9IRF6</accession>
<organism evidence="6 7">
    <name type="scientific">Clitoria ternatea</name>
    <name type="common">Butterfly pea</name>
    <dbReference type="NCBI Taxonomy" id="43366"/>
    <lineage>
        <taxon>Eukaryota</taxon>
        <taxon>Viridiplantae</taxon>
        <taxon>Streptophyta</taxon>
        <taxon>Embryophyta</taxon>
        <taxon>Tracheophyta</taxon>
        <taxon>Spermatophyta</taxon>
        <taxon>Magnoliopsida</taxon>
        <taxon>eudicotyledons</taxon>
        <taxon>Gunneridae</taxon>
        <taxon>Pentapetalae</taxon>
        <taxon>rosids</taxon>
        <taxon>fabids</taxon>
        <taxon>Fabales</taxon>
        <taxon>Fabaceae</taxon>
        <taxon>Papilionoideae</taxon>
        <taxon>50 kb inversion clade</taxon>
        <taxon>NPAAA clade</taxon>
        <taxon>indigoferoid/millettioid clade</taxon>
        <taxon>Phaseoleae</taxon>
        <taxon>Clitoria</taxon>
    </lineage>
</organism>
<dbReference type="InterPro" id="IPR003340">
    <property type="entry name" value="B3_DNA-bd"/>
</dbReference>
<dbReference type="PANTHER" id="PTHR31541:SF25">
    <property type="entry name" value="GAMMA-GLIADIN B"/>
    <property type="match status" value="1"/>
</dbReference>